<proteinExistence type="predicted"/>
<keyword evidence="1" id="KW-0732">Signal</keyword>
<dbReference type="SUPFAM" id="SSF56935">
    <property type="entry name" value="Porins"/>
    <property type="match status" value="1"/>
</dbReference>
<accession>A0A1M5FWB6</accession>
<gene>
    <name evidence="2" type="ORF">SAMN05443549_101976</name>
</gene>
<evidence type="ECO:0000313" key="3">
    <source>
        <dbReference type="Proteomes" id="UP000184516"/>
    </source>
</evidence>
<dbReference type="OrthoDB" id="1491239at2"/>
<reference evidence="3" key="1">
    <citation type="submission" date="2016-11" db="EMBL/GenBank/DDBJ databases">
        <authorList>
            <person name="Varghese N."/>
            <person name="Submissions S."/>
        </authorList>
    </citation>
    <scope>NUCLEOTIDE SEQUENCE [LARGE SCALE GENOMIC DNA]</scope>
    <source>
        <strain evidence="3">DSM 19978</strain>
    </source>
</reference>
<dbReference type="EMBL" id="FQWB01000001">
    <property type="protein sequence ID" value="SHF95739.1"/>
    <property type="molecule type" value="Genomic_DNA"/>
</dbReference>
<keyword evidence="3" id="KW-1185">Reference proteome</keyword>
<evidence type="ECO:0000313" key="2">
    <source>
        <dbReference type="EMBL" id="SHF95739.1"/>
    </source>
</evidence>
<evidence type="ECO:0008006" key="4">
    <source>
        <dbReference type="Google" id="ProtNLM"/>
    </source>
</evidence>
<dbReference type="Gene3D" id="2.40.160.60">
    <property type="entry name" value="Outer membrane protein transport protein (OMPP1/FadL/TodX)"/>
    <property type="match status" value="1"/>
</dbReference>
<protein>
    <recommendedName>
        <fullName evidence="4">Long-chain fatty acid transport protein</fullName>
    </recommendedName>
</protein>
<dbReference type="AlphaFoldDB" id="A0A1M5FWB6"/>
<dbReference type="Proteomes" id="UP000184516">
    <property type="component" value="Unassembled WGS sequence"/>
</dbReference>
<dbReference type="RefSeq" id="WP_073368298.1">
    <property type="nucleotide sequence ID" value="NZ_FQWB01000001.1"/>
</dbReference>
<dbReference type="STRING" id="468056.SAMN05443549_101976"/>
<organism evidence="2 3">
    <name type="scientific">Flavobacterium fluvii</name>
    <dbReference type="NCBI Taxonomy" id="468056"/>
    <lineage>
        <taxon>Bacteria</taxon>
        <taxon>Pseudomonadati</taxon>
        <taxon>Bacteroidota</taxon>
        <taxon>Flavobacteriia</taxon>
        <taxon>Flavobacteriales</taxon>
        <taxon>Flavobacteriaceae</taxon>
        <taxon>Flavobacterium</taxon>
    </lineage>
</organism>
<evidence type="ECO:0000256" key="1">
    <source>
        <dbReference type="SAM" id="SignalP"/>
    </source>
</evidence>
<feature type="signal peptide" evidence="1">
    <location>
        <begin position="1"/>
        <end position="19"/>
    </location>
</feature>
<sequence>MIKKIIISACLFMTLVSFSQEGTSSPYSFYGIGDIKFSGTLENRSMGGISIAQDSTHINLQNPASYANLKWTAFTIGGASNYTKQKSGSESATAQKTTLDYLALGIPLGQKFGGAFGLIPYSSVGYRIANENPDPTQISKRFNGWGGLNRVFMGFGYNVVKNLNVGVNAYYNFGKIQSKSLEYIPEVSTGSSEMNVVTLSGVNFNIGMMYKAKLTDKLSVFSSLYYSPGSTLKAENTRTIATVSYNSVYDLQLVDVLPEQTSKADLKLPKKLAIGAGIGDSKKWLLGGEIAVQGSGNLANNYNTIDDVSYENSERYSIGGYYTPNSNPFSSYLERITYRGGFKYEKTGLIVNSTSINDVSLNFGMGLPITGSLSNFNVGLEYGQKGTTSHNLVQENYFSLMVSFSLNDKWFVKRKFF</sequence>
<feature type="chain" id="PRO_5012657586" description="Long-chain fatty acid transport protein" evidence="1">
    <location>
        <begin position="20"/>
        <end position="417"/>
    </location>
</feature>
<name>A0A1M5FWB6_9FLAO</name>